<protein>
    <submittedName>
        <fullName evidence="3">Helix-turn-helix transcriptional regulator</fullName>
    </submittedName>
</protein>
<gene>
    <name evidence="3" type="ORF">DWW08_20825</name>
</gene>
<feature type="coiled-coil region" evidence="1">
    <location>
        <begin position="531"/>
        <end position="558"/>
    </location>
</feature>
<dbReference type="SUPFAM" id="SSF46894">
    <property type="entry name" value="C-terminal effector domain of the bipartite response regulators"/>
    <property type="match status" value="1"/>
</dbReference>
<name>A0A412XT51_BACFG</name>
<reference evidence="3 4" key="1">
    <citation type="submission" date="2018-08" db="EMBL/GenBank/DDBJ databases">
        <title>A genome reference for cultivated species of the human gut microbiota.</title>
        <authorList>
            <person name="Zou Y."/>
            <person name="Xue W."/>
            <person name="Luo G."/>
        </authorList>
    </citation>
    <scope>NUCLEOTIDE SEQUENCE [LARGE SCALE GENOMIC DNA]</scope>
    <source>
        <strain evidence="3 4">AF14-26</strain>
    </source>
</reference>
<dbReference type="Gene3D" id="1.10.10.10">
    <property type="entry name" value="Winged helix-like DNA-binding domain superfamily/Winged helix DNA-binding domain"/>
    <property type="match status" value="1"/>
</dbReference>
<dbReference type="Proteomes" id="UP000286270">
    <property type="component" value="Unassembled WGS sequence"/>
</dbReference>
<dbReference type="GO" id="GO:0003677">
    <property type="term" value="F:DNA binding"/>
    <property type="evidence" value="ECO:0007669"/>
    <property type="project" value="InterPro"/>
</dbReference>
<keyword evidence="2" id="KW-1133">Transmembrane helix</keyword>
<accession>A0A412XT51</accession>
<keyword evidence="2" id="KW-0472">Membrane</keyword>
<dbReference type="SUPFAM" id="SSF48452">
    <property type="entry name" value="TPR-like"/>
    <property type="match status" value="1"/>
</dbReference>
<feature type="transmembrane region" description="Helical" evidence="2">
    <location>
        <begin position="492"/>
        <end position="514"/>
    </location>
</feature>
<dbReference type="GO" id="GO:0006355">
    <property type="term" value="P:regulation of DNA-templated transcription"/>
    <property type="evidence" value="ECO:0007669"/>
    <property type="project" value="InterPro"/>
</dbReference>
<dbReference type="Gene3D" id="1.25.40.10">
    <property type="entry name" value="Tetratricopeptide repeat domain"/>
    <property type="match status" value="1"/>
</dbReference>
<dbReference type="InterPro" id="IPR011990">
    <property type="entry name" value="TPR-like_helical_dom_sf"/>
</dbReference>
<evidence type="ECO:0000313" key="4">
    <source>
        <dbReference type="Proteomes" id="UP000286270"/>
    </source>
</evidence>
<dbReference type="AlphaFoldDB" id="A0A412XT51"/>
<keyword evidence="1" id="KW-0175">Coiled coil</keyword>
<sequence>MPSLIYWTSYMRYCILIFGFVLLFFIPAGCKQSSTTPSVSLEEWMTHYPGECIEHYTGLHDSLFKAGHYDLLTDIYSGMFRYMPSAPAGNPDTLRRQLLRIIPLYNQVLSKTGDYEDAVHMLDSIRLSGHPFLTGYCAYPLLAFEAQNSLMTDDNTRTEALADSFAALPSPDDQSVVMLCCHMVSWAYHFSSARPNVASRMQEKAVEAYRQGGETGDAGAILARLGYYYRREGRYVRAVDLSLEAVEWYDKHPGIATDGMIRACADLAALYSTLALTEKALEINAKVVWMAARKDSMALCGAYRARSSFFMDLGQADSASFYLDKEKEVARRMGKRNVRTWRRDRAKYWLQMCPDSTAAALRDMEVIFADSAGVRPSTHSSTRYWLGLALTRSGREERGLAMMEQAHREFTYMDWDEMEAFAAKGLLGIYASRHLASRILELYPRYAALQDSLNEKDKLRYTAAANVRYETGRKEQEYRTLMAEVELKERTLTYIGIVVVLLLMLLGLAVIYMLQRRRHYRRETQLHRERLSRLISIHQELNRRYESLNDELEKVAHADVIDNVRQKLNPMLLSGDDEIRFRQSFAALYPHYLPALRCQCPELTRNDELLCMLILLNQSTDEIALALGISRASVNSGRSRIRKKLGLGKDESLEAYLQNIRK</sequence>
<dbReference type="InterPro" id="IPR036388">
    <property type="entry name" value="WH-like_DNA-bd_sf"/>
</dbReference>
<organism evidence="3 4">
    <name type="scientific">Bacteroides fragilis</name>
    <dbReference type="NCBI Taxonomy" id="817"/>
    <lineage>
        <taxon>Bacteria</taxon>
        <taxon>Pseudomonadati</taxon>
        <taxon>Bacteroidota</taxon>
        <taxon>Bacteroidia</taxon>
        <taxon>Bacteroidales</taxon>
        <taxon>Bacteroidaceae</taxon>
        <taxon>Bacteroides</taxon>
    </lineage>
</organism>
<evidence type="ECO:0000313" key="3">
    <source>
        <dbReference type="EMBL" id="RGV48355.1"/>
    </source>
</evidence>
<keyword evidence="2" id="KW-0812">Transmembrane</keyword>
<dbReference type="EMBL" id="QRZH01000025">
    <property type="protein sequence ID" value="RGV48355.1"/>
    <property type="molecule type" value="Genomic_DNA"/>
</dbReference>
<evidence type="ECO:0000256" key="2">
    <source>
        <dbReference type="SAM" id="Phobius"/>
    </source>
</evidence>
<dbReference type="InterPro" id="IPR016032">
    <property type="entry name" value="Sig_transdc_resp-reg_C-effctor"/>
</dbReference>
<evidence type="ECO:0000256" key="1">
    <source>
        <dbReference type="SAM" id="Coils"/>
    </source>
</evidence>
<comment type="caution">
    <text evidence="3">The sequence shown here is derived from an EMBL/GenBank/DDBJ whole genome shotgun (WGS) entry which is preliminary data.</text>
</comment>
<proteinExistence type="predicted"/>